<reference evidence="1 2" key="1">
    <citation type="submission" date="2023-01" db="EMBL/GenBank/DDBJ databases">
        <title>Analysis of 21 Apiospora genomes using comparative genomics revels a genus with tremendous synthesis potential of carbohydrate active enzymes and secondary metabolites.</title>
        <authorList>
            <person name="Sorensen T."/>
        </authorList>
    </citation>
    <scope>NUCLEOTIDE SEQUENCE [LARGE SCALE GENOMIC DNA]</scope>
    <source>
        <strain evidence="1 2">CBS 117206</strain>
    </source>
</reference>
<proteinExistence type="predicted"/>
<accession>A0AAW0RDV3</accession>
<evidence type="ECO:0000313" key="2">
    <source>
        <dbReference type="Proteomes" id="UP001392437"/>
    </source>
</evidence>
<comment type="caution">
    <text evidence="1">The sequence shown here is derived from an EMBL/GenBank/DDBJ whole genome shotgun (WGS) entry which is preliminary data.</text>
</comment>
<evidence type="ECO:0000313" key="1">
    <source>
        <dbReference type="EMBL" id="KAK8133107.1"/>
    </source>
</evidence>
<dbReference type="EMBL" id="JAQQWP010000001">
    <property type="protein sequence ID" value="KAK8133107.1"/>
    <property type="molecule type" value="Genomic_DNA"/>
</dbReference>
<evidence type="ECO:0008006" key="3">
    <source>
        <dbReference type="Google" id="ProtNLM"/>
    </source>
</evidence>
<name>A0AAW0RDV3_9PEZI</name>
<sequence>MSKPALLPTEVVSMILTALGDIDLKTLIVARAVSSQFHDLIETIAFCTRHLQPTESGELEFDPFLRAEFASIVNKLDPKLRIDGEGPVESELHRLSAMLRDLPWAQTEASREPYLRPGASWRRLCVTVGGPPITDLVCVKLKSEDVPSLGTWTIPNYCEVLMSSPWLTMGLLYDVLLMYHFGDHIFQERRNLFFGQRVADWNLAEYLCRTTRWSTITHKDLASCYAKDAASRQSAVLQINMSKYSGNYEGFIAMGKLWYPFPHGEDLVGLRCCKCQGPLPESVPQPEPLSEDDDL</sequence>
<dbReference type="AlphaFoldDB" id="A0AAW0RDV3"/>
<gene>
    <name evidence="1" type="ORF">PG999_001280</name>
</gene>
<organism evidence="1 2">
    <name type="scientific">Apiospora kogelbergensis</name>
    <dbReference type="NCBI Taxonomy" id="1337665"/>
    <lineage>
        <taxon>Eukaryota</taxon>
        <taxon>Fungi</taxon>
        <taxon>Dikarya</taxon>
        <taxon>Ascomycota</taxon>
        <taxon>Pezizomycotina</taxon>
        <taxon>Sordariomycetes</taxon>
        <taxon>Xylariomycetidae</taxon>
        <taxon>Amphisphaeriales</taxon>
        <taxon>Apiosporaceae</taxon>
        <taxon>Apiospora</taxon>
    </lineage>
</organism>
<dbReference type="Proteomes" id="UP001392437">
    <property type="component" value="Unassembled WGS sequence"/>
</dbReference>
<keyword evidence="2" id="KW-1185">Reference proteome</keyword>
<protein>
    <recommendedName>
        <fullName evidence="3">F-box domain-containing protein</fullName>
    </recommendedName>
</protein>